<dbReference type="RefSeq" id="WP_145710653.1">
    <property type="nucleotide sequence ID" value="NZ_BAAAFY010000001.1"/>
</dbReference>
<gene>
    <name evidence="1" type="ORF">LX66_0875</name>
</gene>
<organism evidence="1 2">
    <name type="scientific">Chitinophaga japonensis</name>
    <name type="common">Flexibacter japonensis</name>
    <dbReference type="NCBI Taxonomy" id="104662"/>
    <lineage>
        <taxon>Bacteria</taxon>
        <taxon>Pseudomonadati</taxon>
        <taxon>Bacteroidota</taxon>
        <taxon>Chitinophagia</taxon>
        <taxon>Chitinophagales</taxon>
        <taxon>Chitinophagaceae</taxon>
        <taxon>Chitinophaga</taxon>
    </lineage>
</organism>
<dbReference type="InterPro" id="IPR007298">
    <property type="entry name" value="Cu-R_lipoprotein_NlpE"/>
</dbReference>
<comment type="caution">
    <text evidence="1">The sequence shown here is derived from an EMBL/GenBank/DDBJ whole genome shotgun (WGS) entry which is preliminary data.</text>
</comment>
<proteinExistence type="predicted"/>
<evidence type="ECO:0000313" key="1">
    <source>
        <dbReference type="EMBL" id="TWI91506.1"/>
    </source>
</evidence>
<sequence length="257" mass="28832">MHYQTLLLAVMLGILTACNSGGPREQEQADSSAAASPGAGITGPSAKAAGSYQGVLPCADCPGIDYQLSLYEDHHYRELRAYRDRNHHKAFIDTGRWQLENDSIVRLLREQPQRFLFQDGKLYHLDQEGHRITGMLADNYILRPVEGGGNYARLQEKAAAGADFWAVGNEPGWTLELDRQKTLFFLNQEGDSLRAPTPRPRPNTDTLQVYTAKTEKAELILTIRQRACMDDMSGFMRPYTVEVQFKDRTYTGCGESL</sequence>
<dbReference type="AlphaFoldDB" id="A0A562TEI3"/>
<protein>
    <submittedName>
        <fullName evidence="1">NlpE-like protein</fullName>
    </submittedName>
</protein>
<dbReference type="EMBL" id="VLLG01000002">
    <property type="protein sequence ID" value="TWI91506.1"/>
    <property type="molecule type" value="Genomic_DNA"/>
</dbReference>
<name>A0A562TEI3_CHIJA</name>
<dbReference type="OrthoDB" id="5348860at2"/>
<keyword evidence="2" id="KW-1185">Reference proteome</keyword>
<accession>A0A562TEI3</accession>
<evidence type="ECO:0000313" key="2">
    <source>
        <dbReference type="Proteomes" id="UP000316778"/>
    </source>
</evidence>
<dbReference type="Pfam" id="PF04170">
    <property type="entry name" value="NlpE"/>
    <property type="match status" value="1"/>
</dbReference>
<dbReference type="Proteomes" id="UP000316778">
    <property type="component" value="Unassembled WGS sequence"/>
</dbReference>
<reference evidence="1 2" key="1">
    <citation type="journal article" date="2013" name="Stand. Genomic Sci.">
        <title>Genomic Encyclopedia of Type Strains, Phase I: The one thousand microbial genomes (KMG-I) project.</title>
        <authorList>
            <person name="Kyrpides N.C."/>
            <person name="Woyke T."/>
            <person name="Eisen J.A."/>
            <person name="Garrity G."/>
            <person name="Lilburn T.G."/>
            <person name="Beck B.J."/>
            <person name="Whitman W.B."/>
            <person name="Hugenholtz P."/>
            <person name="Klenk H.P."/>
        </authorList>
    </citation>
    <scope>NUCLEOTIDE SEQUENCE [LARGE SCALE GENOMIC DNA]</scope>
    <source>
        <strain evidence="1 2">DSM 13484</strain>
    </source>
</reference>
<dbReference type="Gene3D" id="2.40.128.640">
    <property type="match status" value="1"/>
</dbReference>